<evidence type="ECO:0000259" key="2">
    <source>
        <dbReference type="Pfam" id="PF16076"/>
    </source>
</evidence>
<dbReference type="Pfam" id="PF16076">
    <property type="entry name" value="Acyltransf_C"/>
    <property type="match status" value="1"/>
</dbReference>
<evidence type="ECO:0000313" key="4">
    <source>
        <dbReference type="Proteomes" id="UP000822476"/>
    </source>
</evidence>
<feature type="transmembrane region" description="Helical" evidence="1">
    <location>
        <begin position="189"/>
        <end position="209"/>
    </location>
</feature>
<dbReference type="OrthoDB" id="189226at2759"/>
<keyword evidence="1" id="KW-1133">Transmembrane helix</keyword>
<evidence type="ECO:0000256" key="1">
    <source>
        <dbReference type="SAM" id="Phobius"/>
    </source>
</evidence>
<reference evidence="3" key="1">
    <citation type="submission" date="2019-07" db="EMBL/GenBank/DDBJ databases">
        <title>Annotation for the trematode Paragonimus miyazaki's.</title>
        <authorList>
            <person name="Choi Y.-J."/>
        </authorList>
    </citation>
    <scope>NUCLEOTIDE SEQUENCE</scope>
    <source>
        <strain evidence="3">Japan</strain>
    </source>
</reference>
<sequence length="210" mass="24831">MCTAIFYILLMVLVFFKVIVVSWTYVEDKHITHCESCIRVRTLAQSRINLINWLPDQHTFHIHITRIPIHAVPKEPSELQSWLFNRFRIKDKLVENIQNRFYPNNDKNEITVNSNSHILTRNNMHMNTQKSCLNSNDITNEIVKCLPEELERNVIQLEPLKLHELLPSVLFFYGLTFYWIFGFGWYGPISFLLVAIFGSILGEVYVHYFV</sequence>
<feature type="transmembrane region" description="Helical" evidence="1">
    <location>
        <begin position="6"/>
        <end position="26"/>
    </location>
</feature>
<keyword evidence="4" id="KW-1185">Reference proteome</keyword>
<keyword evidence="1" id="KW-0812">Transmembrane</keyword>
<protein>
    <recommendedName>
        <fullName evidence="2">Acyltransferase C-terminal domain-containing protein</fullName>
    </recommendedName>
</protein>
<organism evidence="3 4">
    <name type="scientific">Paragonimus skrjabini miyazakii</name>
    <dbReference type="NCBI Taxonomy" id="59628"/>
    <lineage>
        <taxon>Eukaryota</taxon>
        <taxon>Metazoa</taxon>
        <taxon>Spiralia</taxon>
        <taxon>Lophotrochozoa</taxon>
        <taxon>Platyhelminthes</taxon>
        <taxon>Trematoda</taxon>
        <taxon>Digenea</taxon>
        <taxon>Plagiorchiida</taxon>
        <taxon>Troglotremata</taxon>
        <taxon>Troglotrematidae</taxon>
        <taxon>Paragonimus</taxon>
    </lineage>
</organism>
<evidence type="ECO:0000313" key="3">
    <source>
        <dbReference type="EMBL" id="KAF7261992.1"/>
    </source>
</evidence>
<name>A0A8S9Z526_9TREM</name>
<accession>A0A8S9Z526</accession>
<proteinExistence type="predicted"/>
<comment type="caution">
    <text evidence="3">The sequence shown here is derived from an EMBL/GenBank/DDBJ whole genome shotgun (WGS) entry which is preliminary data.</text>
</comment>
<dbReference type="Proteomes" id="UP000822476">
    <property type="component" value="Unassembled WGS sequence"/>
</dbReference>
<feature type="domain" description="Acyltransferase C-terminal" evidence="2">
    <location>
        <begin position="59"/>
        <end position="96"/>
    </location>
</feature>
<gene>
    <name evidence="3" type="ORF">EG68_00604</name>
</gene>
<keyword evidence="1" id="KW-0472">Membrane</keyword>
<dbReference type="EMBL" id="JTDE01000201">
    <property type="protein sequence ID" value="KAF7261992.1"/>
    <property type="molecule type" value="Genomic_DNA"/>
</dbReference>
<dbReference type="InterPro" id="IPR032098">
    <property type="entry name" value="Acyltransf_C"/>
</dbReference>
<feature type="transmembrane region" description="Helical" evidence="1">
    <location>
        <begin position="165"/>
        <end position="183"/>
    </location>
</feature>
<dbReference type="AlphaFoldDB" id="A0A8S9Z526"/>